<comment type="similarity">
    <text evidence="3 10">Belongs to the glycosyl hydrolase 75 family.</text>
</comment>
<dbReference type="GO" id="GO:0000272">
    <property type="term" value="P:polysaccharide catabolic process"/>
    <property type="evidence" value="ECO:0007669"/>
    <property type="project" value="UniProtKB-KW"/>
</dbReference>
<comment type="caution">
    <text evidence="11">The sequence shown here is derived from an EMBL/GenBank/DDBJ whole genome shotgun (WGS) entry which is preliminary data.</text>
</comment>
<comment type="catalytic activity">
    <reaction evidence="1 10">
        <text>Endohydrolysis of beta-(1-&gt;4)-linkages between D-glucosamine residues in a partly acetylated chitosan.</text>
        <dbReference type="EC" id="3.2.1.132"/>
    </reaction>
</comment>
<evidence type="ECO:0000256" key="5">
    <source>
        <dbReference type="ARBA" id="ARBA00022729"/>
    </source>
</evidence>
<evidence type="ECO:0000256" key="3">
    <source>
        <dbReference type="ARBA" id="ARBA00007799"/>
    </source>
</evidence>
<accession>A0A8K0RZQ8</accession>
<gene>
    <name evidence="11" type="ORF">BKA59DRAFT_435281</name>
</gene>
<dbReference type="EC" id="3.2.1.132" evidence="10"/>
<feature type="chain" id="PRO_5035488921" description="Endo-chitosanase" evidence="10">
    <location>
        <begin position="19"/>
        <end position="238"/>
    </location>
</feature>
<evidence type="ECO:0000256" key="6">
    <source>
        <dbReference type="ARBA" id="ARBA00022801"/>
    </source>
</evidence>
<dbReference type="GO" id="GO:0016977">
    <property type="term" value="F:chitosanase activity"/>
    <property type="evidence" value="ECO:0007669"/>
    <property type="project" value="UniProtKB-EC"/>
</dbReference>
<dbReference type="OrthoDB" id="4756206at2759"/>
<evidence type="ECO:0000256" key="9">
    <source>
        <dbReference type="ARBA" id="ARBA00023326"/>
    </source>
</evidence>
<evidence type="ECO:0000256" key="7">
    <source>
        <dbReference type="ARBA" id="ARBA00023277"/>
    </source>
</evidence>
<dbReference type="PANTHER" id="PTHR42061:SF9">
    <property type="entry name" value="ENDO-CHITOSANASE"/>
    <property type="match status" value="1"/>
</dbReference>
<comment type="subcellular location">
    <subcellularLocation>
        <location evidence="2 10">Secreted</location>
    </subcellularLocation>
</comment>
<keyword evidence="6 10" id="KW-0378">Hydrolase</keyword>
<keyword evidence="9 10" id="KW-0624">Polysaccharide degradation</keyword>
<keyword evidence="12" id="KW-1185">Reference proteome</keyword>
<protein>
    <recommendedName>
        <fullName evidence="10">Endo-chitosanase</fullName>
        <ecNumber evidence="10">3.2.1.132</ecNumber>
    </recommendedName>
</protein>
<keyword evidence="7" id="KW-0119">Carbohydrate metabolism</keyword>
<dbReference type="AlphaFoldDB" id="A0A8K0RZQ8"/>
<proteinExistence type="inferred from homology"/>
<dbReference type="InterPro" id="IPR009939">
    <property type="entry name" value="Chitosanase_fungal"/>
</dbReference>
<comment type="function">
    <text evidence="10">Chitosanase catalyzing the endo-type cleavage of chitosan, the deacylated form of chitin. Chitosanase may be crucial in the degradation of the deacetylated portion of chitin in the fungal cell wall.</text>
</comment>
<name>A0A8K0RZQ8_9HYPO</name>
<evidence type="ECO:0000256" key="4">
    <source>
        <dbReference type="ARBA" id="ARBA00022525"/>
    </source>
</evidence>
<dbReference type="GO" id="GO:0005576">
    <property type="term" value="C:extracellular region"/>
    <property type="evidence" value="ECO:0007669"/>
    <property type="project" value="UniProtKB-SubCell"/>
</dbReference>
<evidence type="ECO:0000313" key="12">
    <source>
        <dbReference type="Proteomes" id="UP000813427"/>
    </source>
</evidence>
<feature type="signal peptide" evidence="10">
    <location>
        <begin position="1"/>
        <end position="18"/>
    </location>
</feature>
<evidence type="ECO:0000256" key="1">
    <source>
        <dbReference type="ARBA" id="ARBA00000405"/>
    </source>
</evidence>
<evidence type="ECO:0000313" key="11">
    <source>
        <dbReference type="EMBL" id="KAH7251410.1"/>
    </source>
</evidence>
<keyword evidence="4" id="KW-0964">Secreted</keyword>
<organism evidence="11 12">
    <name type="scientific">Fusarium tricinctum</name>
    <dbReference type="NCBI Taxonomy" id="61284"/>
    <lineage>
        <taxon>Eukaryota</taxon>
        <taxon>Fungi</taxon>
        <taxon>Dikarya</taxon>
        <taxon>Ascomycota</taxon>
        <taxon>Pezizomycotina</taxon>
        <taxon>Sordariomycetes</taxon>
        <taxon>Hypocreomycetidae</taxon>
        <taxon>Hypocreales</taxon>
        <taxon>Nectriaceae</taxon>
        <taxon>Fusarium</taxon>
        <taxon>Fusarium tricinctum species complex</taxon>
    </lineage>
</organism>
<dbReference type="PANTHER" id="PTHR42061">
    <property type="entry name" value="ENDO-CHITOSANASE"/>
    <property type="match status" value="1"/>
</dbReference>
<evidence type="ECO:0000256" key="10">
    <source>
        <dbReference type="RuleBase" id="RU361208"/>
    </source>
</evidence>
<dbReference type="Proteomes" id="UP000813427">
    <property type="component" value="Unassembled WGS sequence"/>
</dbReference>
<keyword evidence="8 10" id="KW-0326">Glycosidase</keyword>
<sequence>MYLSSILPFVSLCSVISAYDLPDKLKSLYEQHKLGGCSKPLSETFPEGAQYCGDIPGAIFLKGSGNYDNMDIDCDGANNSGGACANDPSGQGITAFQDTVSSYGIDDLDSHIHPYVVFGNDGGWPSFDPQQHGVHPLSVMAIICNGKLVTYFEQYYGIWGDINGGTLTGEASISVADLCFPDEGLNGNMGHGEKDVLYIGFTGEDAVPGKTGAAWAATSRDEFSGSIKTLGDQLVSNL</sequence>
<evidence type="ECO:0000256" key="8">
    <source>
        <dbReference type="ARBA" id="ARBA00023295"/>
    </source>
</evidence>
<dbReference type="EMBL" id="JAGPXF010000003">
    <property type="protein sequence ID" value="KAH7251410.1"/>
    <property type="molecule type" value="Genomic_DNA"/>
</dbReference>
<dbReference type="Pfam" id="PF07335">
    <property type="entry name" value="Glyco_hydro_75"/>
    <property type="match status" value="1"/>
</dbReference>
<evidence type="ECO:0000256" key="2">
    <source>
        <dbReference type="ARBA" id="ARBA00004613"/>
    </source>
</evidence>
<reference evidence="11" key="1">
    <citation type="journal article" date="2021" name="Nat. Commun.">
        <title>Genetic determinants of endophytism in the Arabidopsis root mycobiome.</title>
        <authorList>
            <person name="Mesny F."/>
            <person name="Miyauchi S."/>
            <person name="Thiergart T."/>
            <person name="Pickel B."/>
            <person name="Atanasova L."/>
            <person name="Karlsson M."/>
            <person name="Huettel B."/>
            <person name="Barry K.W."/>
            <person name="Haridas S."/>
            <person name="Chen C."/>
            <person name="Bauer D."/>
            <person name="Andreopoulos W."/>
            <person name="Pangilinan J."/>
            <person name="LaButti K."/>
            <person name="Riley R."/>
            <person name="Lipzen A."/>
            <person name="Clum A."/>
            <person name="Drula E."/>
            <person name="Henrissat B."/>
            <person name="Kohler A."/>
            <person name="Grigoriev I.V."/>
            <person name="Martin F.M."/>
            <person name="Hacquard S."/>
        </authorList>
    </citation>
    <scope>NUCLEOTIDE SEQUENCE</scope>
    <source>
        <strain evidence="11">MPI-SDFR-AT-0068</strain>
    </source>
</reference>
<keyword evidence="5 10" id="KW-0732">Signal</keyword>